<evidence type="ECO:0000313" key="6">
    <source>
        <dbReference type="EMBL" id="GIL37917.1"/>
    </source>
</evidence>
<dbReference type="InterPro" id="IPR000073">
    <property type="entry name" value="AB_hydrolase_1"/>
</dbReference>
<keyword evidence="2" id="KW-0442">Lipid degradation</keyword>
<dbReference type="GO" id="GO:0016042">
    <property type="term" value="P:lipid catabolic process"/>
    <property type="evidence" value="ECO:0007669"/>
    <property type="project" value="UniProtKB-KW"/>
</dbReference>
<keyword evidence="1" id="KW-0378">Hydrolase</keyword>
<keyword evidence="3" id="KW-0443">Lipid metabolism</keyword>
<feature type="signal peptide" evidence="4">
    <location>
        <begin position="1"/>
        <end position="22"/>
    </location>
</feature>
<name>A0A8S8X9E6_9PROT</name>
<keyword evidence="7" id="KW-1185">Reference proteome</keyword>
<evidence type="ECO:0000256" key="1">
    <source>
        <dbReference type="ARBA" id="ARBA00022801"/>
    </source>
</evidence>
<proteinExistence type="predicted"/>
<organism evidence="6 7">
    <name type="scientific">Roseiterribacter gracilis</name>
    <dbReference type="NCBI Taxonomy" id="2812848"/>
    <lineage>
        <taxon>Bacteria</taxon>
        <taxon>Pseudomonadati</taxon>
        <taxon>Pseudomonadota</taxon>
        <taxon>Alphaproteobacteria</taxon>
        <taxon>Rhodospirillales</taxon>
        <taxon>Roseiterribacteraceae</taxon>
        <taxon>Roseiterribacter</taxon>
    </lineage>
</organism>
<gene>
    <name evidence="6" type="ORF">TMPK1_01540</name>
</gene>
<feature type="chain" id="PRO_5035802713" description="AB hydrolase-1 domain-containing protein" evidence="4">
    <location>
        <begin position="23"/>
        <end position="304"/>
    </location>
</feature>
<dbReference type="InterPro" id="IPR029058">
    <property type="entry name" value="AB_hydrolase_fold"/>
</dbReference>
<dbReference type="AlphaFoldDB" id="A0A8S8X9E6"/>
<evidence type="ECO:0000256" key="2">
    <source>
        <dbReference type="ARBA" id="ARBA00022963"/>
    </source>
</evidence>
<evidence type="ECO:0000259" key="5">
    <source>
        <dbReference type="Pfam" id="PF12697"/>
    </source>
</evidence>
<keyword evidence="4" id="KW-0732">Signal</keyword>
<dbReference type="EMBL" id="BOPV01000001">
    <property type="protein sequence ID" value="GIL37917.1"/>
    <property type="molecule type" value="Genomic_DNA"/>
</dbReference>
<dbReference type="SUPFAM" id="SSF53474">
    <property type="entry name" value="alpha/beta-Hydrolases"/>
    <property type="match status" value="1"/>
</dbReference>
<dbReference type="Gene3D" id="3.40.50.1820">
    <property type="entry name" value="alpha/beta hydrolase"/>
    <property type="match status" value="1"/>
</dbReference>
<dbReference type="Pfam" id="PF12697">
    <property type="entry name" value="Abhydrolase_6"/>
    <property type="match status" value="1"/>
</dbReference>
<evidence type="ECO:0000313" key="7">
    <source>
        <dbReference type="Proteomes" id="UP000681075"/>
    </source>
</evidence>
<evidence type="ECO:0000256" key="4">
    <source>
        <dbReference type="SAM" id="SignalP"/>
    </source>
</evidence>
<dbReference type="Proteomes" id="UP000681075">
    <property type="component" value="Unassembled WGS sequence"/>
</dbReference>
<dbReference type="RefSeq" id="WP_420240821.1">
    <property type="nucleotide sequence ID" value="NZ_BOPV01000001.1"/>
</dbReference>
<feature type="domain" description="AB hydrolase-1" evidence="5">
    <location>
        <begin position="59"/>
        <end position="183"/>
    </location>
</feature>
<dbReference type="PANTHER" id="PTHR10272:SF0">
    <property type="entry name" value="PLATELET-ACTIVATING FACTOR ACETYLHYDROLASE"/>
    <property type="match status" value="1"/>
</dbReference>
<sequence length="304" mass="33920">MRMSRARFLLSLVSFSFGIAQAQDCALTRTEFEFPDARQGKVLQLAATAPQAAGRLGVVVFSHGFSDQKESYQPLVHPLACAGWLVLQPNHLDSRVFPGDPRRAGIWFSRVEDVVHILDLLPEIERRAPGLQNRIDPTRIVVVGHSYGAFTAQLVAGVTMTLNERQVSFRDRRVRAIVAIAPVGSWQIFRDTAWDDLEIPLLEVQGGKDRPPPADQPRRNLVPYDRSKVPGTALLFLPDSGHHFGNIYGRGDVGAETDPRMVETVARLVVAYLDETVKEQANALHTAYEQIDRRWPGLAELSRK</sequence>
<protein>
    <recommendedName>
        <fullName evidence="5">AB hydrolase-1 domain-containing protein</fullName>
    </recommendedName>
</protein>
<reference evidence="6" key="1">
    <citation type="submission" date="2021-02" db="EMBL/GenBank/DDBJ databases">
        <title>Genome sequence of Rhodospirillales sp. strain TMPK1 isolated from soil.</title>
        <authorList>
            <person name="Nakai R."/>
            <person name="Kusada H."/>
            <person name="Tamaki H."/>
        </authorList>
    </citation>
    <scope>NUCLEOTIDE SEQUENCE</scope>
    <source>
        <strain evidence="6">TMPK1</strain>
    </source>
</reference>
<dbReference type="GO" id="GO:0003847">
    <property type="term" value="F:1-alkyl-2-acetylglycerophosphocholine esterase activity"/>
    <property type="evidence" value="ECO:0007669"/>
    <property type="project" value="TreeGrafter"/>
</dbReference>
<comment type="caution">
    <text evidence="6">The sequence shown here is derived from an EMBL/GenBank/DDBJ whole genome shotgun (WGS) entry which is preliminary data.</text>
</comment>
<dbReference type="PANTHER" id="PTHR10272">
    <property type="entry name" value="PLATELET-ACTIVATING FACTOR ACETYLHYDROLASE"/>
    <property type="match status" value="1"/>
</dbReference>
<accession>A0A8S8X9E6</accession>
<evidence type="ECO:0000256" key="3">
    <source>
        <dbReference type="ARBA" id="ARBA00023098"/>
    </source>
</evidence>